<comment type="function">
    <text evidence="1">Alpha-L-fucosidase is responsible for hydrolyzing the alpha-1,6-linked fucose joined to the reducing-end N-acetylglucosamine of the carbohydrate moieties of glycoproteins.</text>
</comment>
<comment type="similarity">
    <text evidence="2">Belongs to the glycosyl hydrolase 29 family.</text>
</comment>
<dbReference type="AlphaFoldDB" id="A0A1D9P0W2"/>
<evidence type="ECO:0000259" key="7">
    <source>
        <dbReference type="Pfam" id="PF01120"/>
    </source>
</evidence>
<evidence type="ECO:0000313" key="9">
    <source>
        <dbReference type="Proteomes" id="UP000179284"/>
    </source>
</evidence>
<dbReference type="PIRSF" id="PIRSF001092">
    <property type="entry name" value="Alpha-L-fucosidase"/>
    <property type="match status" value="1"/>
</dbReference>
<dbReference type="GO" id="GO:0016139">
    <property type="term" value="P:glycoside catabolic process"/>
    <property type="evidence" value="ECO:0007669"/>
    <property type="project" value="TreeGrafter"/>
</dbReference>
<dbReference type="GO" id="GO:0005764">
    <property type="term" value="C:lysosome"/>
    <property type="evidence" value="ECO:0007669"/>
    <property type="project" value="TreeGrafter"/>
</dbReference>
<dbReference type="EMBL" id="CP017831">
    <property type="protein sequence ID" value="AOZ96121.1"/>
    <property type="molecule type" value="Genomic_DNA"/>
</dbReference>
<proteinExistence type="inferred from homology"/>
<dbReference type="InterPro" id="IPR017853">
    <property type="entry name" value="GH"/>
</dbReference>
<gene>
    <name evidence="8" type="ORF">bhn_I1087</name>
</gene>
<name>A0A1D9P0W2_9FIRM</name>
<dbReference type="Gene3D" id="2.60.40.1180">
    <property type="entry name" value="Golgi alpha-mannosidase II"/>
    <property type="match status" value="1"/>
</dbReference>
<evidence type="ECO:0000256" key="4">
    <source>
        <dbReference type="ARBA" id="ARBA00022729"/>
    </source>
</evidence>
<accession>A0A1D9P0W2</accession>
<dbReference type="InterPro" id="IPR057739">
    <property type="entry name" value="Glyco_hydro_29_N"/>
</dbReference>
<keyword evidence="9" id="KW-1185">Reference proteome</keyword>
<dbReference type="PANTHER" id="PTHR10030:SF37">
    <property type="entry name" value="ALPHA-L-FUCOSIDASE-RELATED"/>
    <property type="match status" value="1"/>
</dbReference>
<dbReference type="KEGG" id="bhu:bhn_I1087"/>
<dbReference type="GO" id="GO:0004560">
    <property type="term" value="F:alpha-L-fucosidase activity"/>
    <property type="evidence" value="ECO:0007669"/>
    <property type="project" value="InterPro"/>
</dbReference>
<dbReference type="GO" id="GO:0006004">
    <property type="term" value="P:fucose metabolic process"/>
    <property type="evidence" value="ECO:0007669"/>
    <property type="project" value="InterPro"/>
</dbReference>
<dbReference type="Pfam" id="PF01120">
    <property type="entry name" value="Alpha_L_fucos"/>
    <property type="match status" value="1"/>
</dbReference>
<dbReference type="RefSeq" id="WP_071175840.1">
    <property type="nucleotide sequence ID" value="NZ_CP017831.1"/>
</dbReference>
<reference evidence="9" key="1">
    <citation type="submission" date="2016-10" db="EMBL/GenBank/DDBJ databases">
        <title>The complete genome sequence of the rumen bacterium Butyrivibrio hungatei MB2003.</title>
        <authorList>
            <person name="Palevich N."/>
            <person name="Kelly W.J."/>
            <person name="Leahy S.C."/>
            <person name="Altermann E."/>
            <person name="Rakonjac J."/>
            <person name="Attwood G.T."/>
        </authorList>
    </citation>
    <scope>NUCLEOTIDE SEQUENCE [LARGE SCALE GENOMIC DNA]</scope>
    <source>
        <strain evidence="9">MB2003</strain>
    </source>
</reference>
<evidence type="ECO:0000256" key="5">
    <source>
        <dbReference type="ARBA" id="ARBA00022801"/>
    </source>
</evidence>
<evidence type="ECO:0000256" key="2">
    <source>
        <dbReference type="ARBA" id="ARBA00007951"/>
    </source>
</evidence>
<dbReference type="SMART" id="SM00812">
    <property type="entry name" value="Alpha_L_fucos"/>
    <property type="match status" value="1"/>
</dbReference>
<evidence type="ECO:0000256" key="3">
    <source>
        <dbReference type="ARBA" id="ARBA00012662"/>
    </source>
</evidence>
<sequence length="475" mass="54697">MSYTADWESLSKYTVPQWYSSSRFGIFIHFGIYSVPAFGNEWYSRNMYIKGSKEYEHHIKTYGPHKDFGYKDFIPMFKAEKFNADEWIDLFVKAGAKYVVPVAEHHDGFQMYKSKLSKWNAYEMGPKVDYLGELKKSAEKRGMHFGASSHRIEHWFFMSKGREFESDINDSITKDSLYYPAMKEPEDHYNLYAEPTPTAEFMQDWLDRTKEIIDQYHPEVLYFDWWIQEACLKPYLREMAAYYYNEMEKIGKVGVINYKHDAFPFGVAVPDVERGQLATAQPFVWQTDTAIGRRSWCYIEDNDYKGPEEIICNLCDAVAKNGNMLLNVGPKSDGTISEEDKKTLLGIGEWLSKNGEAIYDSKPFRFAEEGPTKAAGGQFTDKKKIEYTPEDFRFTVAKGNIYVTALKCSESGEYVVRSLGIEKEAASSNGFSGIIKNISVLADGSSVAFERKEDGLHMKTDFRSDMPVVFKLEML</sequence>
<evidence type="ECO:0000313" key="8">
    <source>
        <dbReference type="EMBL" id="AOZ96121.1"/>
    </source>
</evidence>
<dbReference type="InterPro" id="IPR013780">
    <property type="entry name" value="Glyco_hydro_b"/>
</dbReference>
<organism evidence="8 9">
    <name type="scientific">Butyrivibrio hungatei</name>
    <dbReference type="NCBI Taxonomy" id="185008"/>
    <lineage>
        <taxon>Bacteria</taxon>
        <taxon>Bacillati</taxon>
        <taxon>Bacillota</taxon>
        <taxon>Clostridia</taxon>
        <taxon>Lachnospirales</taxon>
        <taxon>Lachnospiraceae</taxon>
        <taxon>Butyrivibrio</taxon>
    </lineage>
</organism>
<feature type="domain" description="Glycoside hydrolase family 29 N-terminal" evidence="7">
    <location>
        <begin position="2"/>
        <end position="356"/>
    </location>
</feature>
<dbReference type="PRINTS" id="PR00741">
    <property type="entry name" value="GLHYDRLASE29"/>
</dbReference>
<evidence type="ECO:0000256" key="1">
    <source>
        <dbReference type="ARBA" id="ARBA00004071"/>
    </source>
</evidence>
<dbReference type="Gene3D" id="3.20.20.80">
    <property type="entry name" value="Glycosidases"/>
    <property type="match status" value="1"/>
</dbReference>
<dbReference type="OrthoDB" id="107551at2"/>
<dbReference type="SMR" id="A0A1D9P0W2"/>
<keyword evidence="4" id="KW-0732">Signal</keyword>
<dbReference type="PANTHER" id="PTHR10030">
    <property type="entry name" value="ALPHA-L-FUCOSIDASE"/>
    <property type="match status" value="1"/>
</dbReference>
<dbReference type="InterPro" id="IPR000933">
    <property type="entry name" value="Glyco_hydro_29"/>
</dbReference>
<dbReference type="InterPro" id="IPR016286">
    <property type="entry name" value="FUC_metazoa-typ"/>
</dbReference>
<keyword evidence="6" id="KW-0326">Glycosidase</keyword>
<protein>
    <recommendedName>
        <fullName evidence="3">alpha-L-fucosidase</fullName>
        <ecNumber evidence="3">3.2.1.51</ecNumber>
    </recommendedName>
</protein>
<dbReference type="EC" id="3.2.1.51" evidence="3"/>
<evidence type="ECO:0000256" key="6">
    <source>
        <dbReference type="ARBA" id="ARBA00023295"/>
    </source>
</evidence>
<dbReference type="SUPFAM" id="SSF51445">
    <property type="entry name" value="(Trans)glycosidases"/>
    <property type="match status" value="1"/>
</dbReference>
<dbReference type="Proteomes" id="UP000179284">
    <property type="component" value="Chromosome I"/>
</dbReference>
<keyword evidence="5" id="KW-0378">Hydrolase</keyword>